<dbReference type="Proteomes" id="UP001233535">
    <property type="component" value="Unassembled WGS sequence"/>
</dbReference>
<sequence>MKRNIPRGLSAAVLWLCLSASASAASPRPGDVPPDALGNDRAGNPVSVSQHRGKVVIVTFWASWCGPCRRELPILGHVQKTVGRDHLEVIAVNLNEPRADFAAVIRANPKLKLTYVHDKGPAAELYGVTSVPHMFIIDRDGTVAYVHRGYSPEMLEGFVQEMMSLLPPEVLSRAAG</sequence>
<evidence type="ECO:0000256" key="2">
    <source>
        <dbReference type="SAM" id="MobiDB-lite"/>
    </source>
</evidence>
<evidence type="ECO:0000259" key="4">
    <source>
        <dbReference type="PROSITE" id="PS51352"/>
    </source>
</evidence>
<dbReference type="EMBL" id="JARUHG010000001">
    <property type="protein sequence ID" value="MDR0182254.1"/>
    <property type="molecule type" value="Genomic_DNA"/>
</dbReference>
<feature type="signal peptide" evidence="3">
    <location>
        <begin position="1"/>
        <end position="24"/>
    </location>
</feature>
<feature type="domain" description="Thioredoxin" evidence="4">
    <location>
        <begin position="27"/>
        <end position="164"/>
    </location>
</feature>
<evidence type="ECO:0000313" key="5">
    <source>
        <dbReference type="EMBL" id="MDR0182254.1"/>
    </source>
</evidence>
<dbReference type="RefSeq" id="WP_309261405.1">
    <property type="nucleotide sequence ID" value="NZ_JARUHG010000001.1"/>
</dbReference>
<dbReference type="PANTHER" id="PTHR42852:SF13">
    <property type="entry name" value="PROTEIN DIPZ"/>
    <property type="match status" value="1"/>
</dbReference>
<proteinExistence type="predicted"/>
<dbReference type="Gene3D" id="3.40.30.10">
    <property type="entry name" value="Glutaredoxin"/>
    <property type="match status" value="1"/>
</dbReference>
<keyword evidence="3" id="KW-0732">Signal</keyword>
<accession>A0ABU1CAN5</accession>
<dbReference type="SUPFAM" id="SSF52833">
    <property type="entry name" value="Thioredoxin-like"/>
    <property type="match status" value="1"/>
</dbReference>
<feature type="region of interest" description="Disordered" evidence="2">
    <location>
        <begin position="23"/>
        <end position="45"/>
    </location>
</feature>
<dbReference type="InterPro" id="IPR050553">
    <property type="entry name" value="Thioredoxin_ResA/DsbE_sf"/>
</dbReference>
<evidence type="ECO:0000256" key="1">
    <source>
        <dbReference type="ARBA" id="ARBA00023284"/>
    </source>
</evidence>
<dbReference type="CDD" id="cd02966">
    <property type="entry name" value="TlpA_like_family"/>
    <property type="match status" value="1"/>
</dbReference>
<evidence type="ECO:0000256" key="3">
    <source>
        <dbReference type="SAM" id="SignalP"/>
    </source>
</evidence>
<dbReference type="PANTHER" id="PTHR42852">
    <property type="entry name" value="THIOL:DISULFIDE INTERCHANGE PROTEIN DSBE"/>
    <property type="match status" value="1"/>
</dbReference>
<keyword evidence="1" id="KW-0676">Redox-active center</keyword>
<organism evidence="5 6">
    <name type="scientific">Lysobacter arvi</name>
    <dbReference type="NCBI Taxonomy" id="3038776"/>
    <lineage>
        <taxon>Bacteria</taxon>
        <taxon>Pseudomonadati</taxon>
        <taxon>Pseudomonadota</taxon>
        <taxon>Gammaproteobacteria</taxon>
        <taxon>Lysobacterales</taxon>
        <taxon>Lysobacteraceae</taxon>
        <taxon>Lysobacter</taxon>
    </lineage>
</organism>
<protein>
    <submittedName>
        <fullName evidence="5">TlpA disulfide reductase family protein</fullName>
    </submittedName>
</protein>
<evidence type="ECO:0000313" key="6">
    <source>
        <dbReference type="Proteomes" id="UP001233535"/>
    </source>
</evidence>
<dbReference type="PROSITE" id="PS00194">
    <property type="entry name" value="THIOREDOXIN_1"/>
    <property type="match status" value="1"/>
</dbReference>
<dbReference type="InterPro" id="IPR017937">
    <property type="entry name" value="Thioredoxin_CS"/>
</dbReference>
<name>A0ABU1CAN5_9GAMM</name>
<reference evidence="5 6" key="1">
    <citation type="submission" date="2023-04" db="EMBL/GenBank/DDBJ databases">
        <title>Lysobacter sp. strain UC isolated from soil sample.</title>
        <authorList>
            <person name="Choksket S."/>
            <person name="Harshvardhan F."/>
            <person name="Rana R."/>
            <person name="Patil P.B."/>
            <person name="Korpole S."/>
        </authorList>
    </citation>
    <scope>NUCLEOTIDE SEQUENCE [LARGE SCALE GENOMIC DNA]</scope>
    <source>
        <strain evidence="5 6">UC</strain>
    </source>
</reference>
<feature type="chain" id="PRO_5045215398" evidence="3">
    <location>
        <begin position="25"/>
        <end position="176"/>
    </location>
</feature>
<dbReference type="InterPro" id="IPR000866">
    <property type="entry name" value="AhpC/TSA"/>
</dbReference>
<dbReference type="Pfam" id="PF00578">
    <property type="entry name" value="AhpC-TSA"/>
    <property type="match status" value="1"/>
</dbReference>
<comment type="caution">
    <text evidence="5">The sequence shown here is derived from an EMBL/GenBank/DDBJ whole genome shotgun (WGS) entry which is preliminary data.</text>
</comment>
<dbReference type="InterPro" id="IPR036249">
    <property type="entry name" value="Thioredoxin-like_sf"/>
</dbReference>
<keyword evidence="6" id="KW-1185">Reference proteome</keyword>
<dbReference type="PROSITE" id="PS51352">
    <property type="entry name" value="THIOREDOXIN_2"/>
    <property type="match status" value="1"/>
</dbReference>
<dbReference type="InterPro" id="IPR013766">
    <property type="entry name" value="Thioredoxin_domain"/>
</dbReference>
<gene>
    <name evidence="5" type="ORF">P8609_04615</name>
</gene>